<name>A0ABT7JHM9_9DEIO</name>
<organism evidence="2 3">
    <name type="scientific">Deinococcus rhizophilus</name>
    <dbReference type="NCBI Taxonomy" id="3049544"/>
    <lineage>
        <taxon>Bacteria</taxon>
        <taxon>Thermotogati</taxon>
        <taxon>Deinococcota</taxon>
        <taxon>Deinococci</taxon>
        <taxon>Deinococcales</taxon>
        <taxon>Deinococcaceae</taxon>
        <taxon>Deinococcus</taxon>
    </lineage>
</organism>
<evidence type="ECO:0000313" key="3">
    <source>
        <dbReference type="Proteomes" id="UP001302059"/>
    </source>
</evidence>
<dbReference type="Gene3D" id="3.40.1580.10">
    <property type="entry name" value="SMI1/KNR4-like"/>
    <property type="match status" value="1"/>
</dbReference>
<gene>
    <name evidence="2" type="ORF">QOL99_10385</name>
</gene>
<comment type="caution">
    <text evidence="2">The sequence shown here is derived from an EMBL/GenBank/DDBJ whole genome shotgun (WGS) entry which is preliminary data.</text>
</comment>
<evidence type="ECO:0000313" key="2">
    <source>
        <dbReference type="EMBL" id="MDL2344563.1"/>
    </source>
</evidence>
<dbReference type="PANTHER" id="PTHR47432">
    <property type="entry name" value="CELL WALL ASSEMBLY REGULATOR SMI1"/>
    <property type="match status" value="1"/>
</dbReference>
<feature type="domain" description="Knr4/Smi1-like" evidence="1">
    <location>
        <begin position="11"/>
        <end position="132"/>
    </location>
</feature>
<keyword evidence="3" id="KW-1185">Reference proteome</keyword>
<dbReference type="InterPro" id="IPR037883">
    <property type="entry name" value="Knr4/Smi1-like_sf"/>
</dbReference>
<dbReference type="RefSeq" id="WP_285523637.1">
    <property type="nucleotide sequence ID" value="NZ_JASNGB010000090.1"/>
</dbReference>
<dbReference type="SUPFAM" id="SSF160631">
    <property type="entry name" value="SMI1/KNR4-like"/>
    <property type="match status" value="1"/>
</dbReference>
<reference evidence="2 3" key="1">
    <citation type="submission" date="2023-05" db="EMBL/GenBank/DDBJ databases">
        <authorList>
            <person name="Gao F."/>
        </authorList>
    </citation>
    <scope>NUCLEOTIDE SEQUENCE [LARGE SCALE GENOMIC DNA]</scope>
    <source>
        <strain evidence="2 3">MIMF12</strain>
    </source>
</reference>
<proteinExistence type="predicted"/>
<dbReference type="PANTHER" id="PTHR47432:SF1">
    <property type="entry name" value="CELL WALL ASSEMBLY REGULATOR SMI1"/>
    <property type="match status" value="1"/>
</dbReference>
<dbReference type="Pfam" id="PF09346">
    <property type="entry name" value="SMI1_KNR4"/>
    <property type="match status" value="1"/>
</dbReference>
<sequence>MPEIDATFRGPASEAQLQAAEREFGFPLPEILREVYRDTDGQPWGVLTGCLIGMRLLPLEESLTVVRGVRDFYSEMPEFAGDIVSGSLPPDAVQGVGSHPRWWPFAMDGGGGTLCVDFAPGPAGRMGQVMGSGDGRLNTVVVAWTVAGFFGWYGEQLQANVVVNRLPSGEPHLELRHPQRPFFLDSLPHLVKAGELPRA</sequence>
<evidence type="ECO:0000259" key="1">
    <source>
        <dbReference type="SMART" id="SM00860"/>
    </source>
</evidence>
<dbReference type="InterPro" id="IPR051873">
    <property type="entry name" value="KNR4/SMI1_regulator"/>
</dbReference>
<accession>A0ABT7JHM9</accession>
<dbReference type="InterPro" id="IPR018958">
    <property type="entry name" value="Knr4/Smi1-like_dom"/>
</dbReference>
<dbReference type="SMART" id="SM00860">
    <property type="entry name" value="SMI1_KNR4"/>
    <property type="match status" value="1"/>
</dbReference>
<dbReference type="EMBL" id="JASNGB010000090">
    <property type="protein sequence ID" value="MDL2344563.1"/>
    <property type="molecule type" value="Genomic_DNA"/>
</dbReference>
<dbReference type="Proteomes" id="UP001302059">
    <property type="component" value="Unassembled WGS sequence"/>
</dbReference>
<protein>
    <submittedName>
        <fullName evidence="2">SMI1/KNR4 family protein</fullName>
    </submittedName>
</protein>